<name>A0ABX8SKS9_9ACTN</name>
<protein>
    <submittedName>
        <fullName evidence="1">Uncharacterized protein</fullName>
    </submittedName>
</protein>
<sequence length="176" mass="18485">MNRTLTLVGEPTHTEILAAGLARLDAGLRPRLHESLTGEQAHRSPGSLSGRGLVVFCWPPGRELPLEAEAYADGVVALHAWWDAEAGSVGPLVGRRLGMCPACNAAAFDHAHSGQGEAADLGAWVAATAALEIPLVGTRSTLRDRSLTWCRPCGSVGIMRWARQAGCRTPGCASQA</sequence>
<reference evidence="1 2" key="1">
    <citation type="submission" date="2021-07" db="EMBL/GenBank/DDBJ databases">
        <title>complete genome sequencing of Tessaracoccus sp.J1M15.</title>
        <authorList>
            <person name="Bae J.-W."/>
            <person name="Kim D.-y."/>
        </authorList>
    </citation>
    <scope>NUCLEOTIDE SEQUENCE [LARGE SCALE GENOMIC DNA]</scope>
    <source>
        <strain evidence="1 2">J1M15</strain>
    </source>
</reference>
<dbReference type="EMBL" id="CP079216">
    <property type="protein sequence ID" value="QXT64002.1"/>
    <property type="molecule type" value="Genomic_DNA"/>
</dbReference>
<dbReference type="RefSeq" id="WP_219083928.1">
    <property type="nucleotide sequence ID" value="NZ_CP079216.1"/>
</dbReference>
<keyword evidence="2" id="KW-1185">Reference proteome</keyword>
<dbReference type="Proteomes" id="UP000824504">
    <property type="component" value="Chromosome"/>
</dbReference>
<accession>A0ABX8SKS9</accession>
<evidence type="ECO:0000313" key="2">
    <source>
        <dbReference type="Proteomes" id="UP000824504"/>
    </source>
</evidence>
<evidence type="ECO:0000313" key="1">
    <source>
        <dbReference type="EMBL" id="QXT64002.1"/>
    </source>
</evidence>
<proteinExistence type="predicted"/>
<organism evidence="1 2">
    <name type="scientific">Tessaracoccus palaemonis</name>
    <dbReference type="NCBI Taxonomy" id="2829499"/>
    <lineage>
        <taxon>Bacteria</taxon>
        <taxon>Bacillati</taxon>
        <taxon>Actinomycetota</taxon>
        <taxon>Actinomycetes</taxon>
        <taxon>Propionibacteriales</taxon>
        <taxon>Propionibacteriaceae</taxon>
        <taxon>Tessaracoccus</taxon>
    </lineage>
</organism>
<gene>
    <name evidence="1" type="ORF">KDB89_05990</name>
</gene>